<dbReference type="Proteomes" id="UP000017174">
    <property type="component" value="Unassembled WGS sequence"/>
</dbReference>
<evidence type="ECO:0000313" key="2">
    <source>
        <dbReference type="EMBL" id="ERT67834.1"/>
    </source>
</evidence>
<dbReference type="AlphaFoldDB" id="U7V9L6"/>
<gene>
    <name evidence="2" type="ORF">HMPREF0742_00003</name>
</gene>
<evidence type="ECO:0000313" key="3">
    <source>
        <dbReference type="Proteomes" id="UP000017174"/>
    </source>
</evidence>
<name>U7V9L6_9MICC</name>
<evidence type="ECO:0000256" key="1">
    <source>
        <dbReference type="SAM" id="MobiDB-lite"/>
    </source>
</evidence>
<feature type="region of interest" description="Disordered" evidence="1">
    <location>
        <begin position="1"/>
        <end position="97"/>
    </location>
</feature>
<dbReference type="HOGENOM" id="CLU_1664511_0_0_11"/>
<feature type="non-terminal residue" evidence="2">
    <location>
        <position position="159"/>
    </location>
</feature>
<accession>U7V9L6</accession>
<protein>
    <submittedName>
        <fullName evidence="2">Uncharacterized protein</fullName>
    </submittedName>
</protein>
<feature type="compositionally biased region" description="Basic and acidic residues" evidence="1">
    <location>
        <begin position="66"/>
        <end position="86"/>
    </location>
</feature>
<reference evidence="2 3" key="1">
    <citation type="submission" date="2013-08" db="EMBL/GenBank/DDBJ databases">
        <authorList>
            <person name="Weinstock G."/>
            <person name="Sodergren E."/>
            <person name="Wylie T."/>
            <person name="Fulton L."/>
            <person name="Fulton R."/>
            <person name="Fronick C."/>
            <person name="O'Laughlin M."/>
            <person name="Godfrey J."/>
            <person name="Miner T."/>
            <person name="Herter B."/>
            <person name="Appelbaum E."/>
            <person name="Cordes M."/>
            <person name="Lek S."/>
            <person name="Wollam A."/>
            <person name="Pepin K.H."/>
            <person name="Palsikar V.B."/>
            <person name="Mitreva M."/>
            <person name="Wilson R.K."/>
        </authorList>
    </citation>
    <scope>NUCLEOTIDE SEQUENCE [LARGE SCALE GENOMIC DNA]</scope>
    <source>
        <strain evidence="2 3">F0184</strain>
    </source>
</reference>
<proteinExistence type="predicted"/>
<feature type="compositionally biased region" description="Basic and acidic residues" evidence="1">
    <location>
        <begin position="1"/>
        <end position="13"/>
    </location>
</feature>
<sequence length="159" mass="17255">MDVTKKPDIEVSRPAEVNPTKIKPEMETKVKPDIDAAAASASAVPKVKAQEPDLPKAGQPEVTPDAGKKVQKPEEVDTEATKAGKVEEEDTNWGPDEISRLREDWGVPETDTLAVAKTDIEGLEDIVFKGGSPRVRKEAGLDDLDVLKPGGLFIWVVLY</sequence>
<dbReference type="EMBL" id="AXZG01000002">
    <property type="protein sequence ID" value="ERT67834.1"/>
    <property type="molecule type" value="Genomic_DNA"/>
</dbReference>
<feature type="compositionally biased region" description="Low complexity" evidence="1">
    <location>
        <begin position="36"/>
        <end position="47"/>
    </location>
</feature>
<comment type="caution">
    <text evidence="2">The sequence shown here is derived from an EMBL/GenBank/DDBJ whole genome shotgun (WGS) entry which is preliminary data.</text>
</comment>
<feature type="compositionally biased region" description="Basic and acidic residues" evidence="1">
    <location>
        <begin position="22"/>
        <end position="34"/>
    </location>
</feature>
<organism evidence="2 3">
    <name type="scientific">Rothia aeria F0184</name>
    <dbReference type="NCBI Taxonomy" id="888019"/>
    <lineage>
        <taxon>Bacteria</taxon>
        <taxon>Bacillati</taxon>
        <taxon>Actinomycetota</taxon>
        <taxon>Actinomycetes</taxon>
        <taxon>Micrococcales</taxon>
        <taxon>Micrococcaceae</taxon>
        <taxon>Rothia</taxon>
    </lineage>
</organism>